<organism evidence="1 2">
    <name type="scientific">Schizopora paradoxa</name>
    <dbReference type="NCBI Taxonomy" id="27342"/>
    <lineage>
        <taxon>Eukaryota</taxon>
        <taxon>Fungi</taxon>
        <taxon>Dikarya</taxon>
        <taxon>Basidiomycota</taxon>
        <taxon>Agaricomycotina</taxon>
        <taxon>Agaricomycetes</taxon>
        <taxon>Hymenochaetales</taxon>
        <taxon>Schizoporaceae</taxon>
        <taxon>Schizopora</taxon>
    </lineage>
</organism>
<dbReference type="Gene3D" id="3.60.10.10">
    <property type="entry name" value="Endonuclease/exonuclease/phosphatase"/>
    <property type="match status" value="1"/>
</dbReference>
<gene>
    <name evidence="1" type="ORF">SCHPADRAFT_790171</name>
</gene>
<evidence type="ECO:0008006" key="3">
    <source>
        <dbReference type="Google" id="ProtNLM"/>
    </source>
</evidence>
<protein>
    <recommendedName>
        <fullName evidence="3">Endonuclease/exonuclease/phosphatase domain-containing protein</fullName>
    </recommendedName>
</protein>
<reference evidence="1 2" key="1">
    <citation type="submission" date="2015-04" db="EMBL/GenBank/DDBJ databases">
        <title>Complete genome sequence of Schizopora paradoxa KUC8140, a cosmopolitan wood degrader in East Asia.</title>
        <authorList>
            <consortium name="DOE Joint Genome Institute"/>
            <person name="Min B."/>
            <person name="Park H."/>
            <person name="Jang Y."/>
            <person name="Kim J.-J."/>
            <person name="Kim K.H."/>
            <person name="Pangilinan J."/>
            <person name="Lipzen A."/>
            <person name="Riley R."/>
            <person name="Grigoriev I.V."/>
            <person name="Spatafora J.W."/>
            <person name="Choi I.-G."/>
        </authorList>
    </citation>
    <scope>NUCLEOTIDE SEQUENCE [LARGE SCALE GENOMIC DNA]</scope>
    <source>
        <strain evidence="1 2">KUC8140</strain>
    </source>
</reference>
<dbReference type="InParanoid" id="A0A0H2QYF6"/>
<dbReference type="SUPFAM" id="SSF56219">
    <property type="entry name" value="DNase I-like"/>
    <property type="match status" value="1"/>
</dbReference>
<dbReference type="EMBL" id="KQ086554">
    <property type="protein sequence ID" value="KLO04409.1"/>
    <property type="molecule type" value="Genomic_DNA"/>
</dbReference>
<name>A0A0H2QYF6_9AGAM</name>
<keyword evidence="2" id="KW-1185">Reference proteome</keyword>
<dbReference type="InterPro" id="IPR036691">
    <property type="entry name" value="Endo/exonu/phosph_ase_sf"/>
</dbReference>
<proteinExistence type="predicted"/>
<sequence>MALPASLPTLEACSTGNLTRVDNVFVSRSLREDVVQCSTQPEDRPGKTDHYPITTTLEWDVERIQEEPRRNFRDVEWKAFRDTLRAELEADGGPEHVRSVDDLKKLYAVVMAAVDKAIEAHVPISNPCPHQKRWWAPELKPLVVQRRRMGRRAYR</sequence>
<evidence type="ECO:0000313" key="1">
    <source>
        <dbReference type="EMBL" id="KLO04409.1"/>
    </source>
</evidence>
<dbReference type="AlphaFoldDB" id="A0A0H2QYF6"/>
<accession>A0A0H2QYF6</accession>
<dbReference type="Proteomes" id="UP000053477">
    <property type="component" value="Unassembled WGS sequence"/>
</dbReference>
<dbReference type="OrthoDB" id="3261136at2759"/>
<dbReference type="STRING" id="27342.A0A0H2QYF6"/>
<feature type="non-terminal residue" evidence="1">
    <location>
        <position position="155"/>
    </location>
</feature>
<evidence type="ECO:0000313" key="2">
    <source>
        <dbReference type="Proteomes" id="UP000053477"/>
    </source>
</evidence>